<dbReference type="Gene3D" id="2.20.100.10">
    <property type="entry name" value="Thrombospondin type-1 (TSP1) repeat"/>
    <property type="match status" value="1"/>
</dbReference>
<dbReference type="InterPro" id="IPR008969">
    <property type="entry name" value="CarboxyPept-like_regulatory"/>
</dbReference>
<feature type="transmembrane region" description="Helical" evidence="3">
    <location>
        <begin position="35"/>
        <end position="60"/>
    </location>
</feature>
<feature type="domain" description="Ig-like" evidence="4">
    <location>
        <begin position="242"/>
        <end position="322"/>
    </location>
</feature>
<name>A0A8B8AYY7_CRAVI</name>
<dbReference type="InterPro" id="IPR056255">
    <property type="entry name" value="CILP-1/2_dom"/>
</dbReference>
<evidence type="ECO:0000256" key="2">
    <source>
        <dbReference type="ARBA" id="ARBA00023157"/>
    </source>
</evidence>
<dbReference type="FunFam" id="2.20.100.10:FF:000007">
    <property type="entry name" value="Thrombospondin 1"/>
    <property type="match status" value="1"/>
</dbReference>
<dbReference type="InterPro" id="IPR036179">
    <property type="entry name" value="Ig-like_dom_sf"/>
</dbReference>
<dbReference type="Pfam" id="PF23708">
    <property type="entry name" value="CILP_5th"/>
    <property type="match status" value="1"/>
</dbReference>
<dbReference type="Pfam" id="PF00090">
    <property type="entry name" value="TSP_1"/>
    <property type="match status" value="1"/>
</dbReference>
<proteinExistence type="predicted"/>
<dbReference type="PROSITE" id="PS50835">
    <property type="entry name" value="IG_LIKE"/>
    <property type="match status" value="1"/>
</dbReference>
<evidence type="ECO:0000313" key="6">
    <source>
        <dbReference type="RefSeq" id="XP_022296346.1"/>
    </source>
</evidence>
<dbReference type="InterPro" id="IPR036383">
    <property type="entry name" value="TSP1_rpt_sf"/>
</dbReference>
<dbReference type="GeneID" id="111106107"/>
<evidence type="ECO:0000259" key="4">
    <source>
        <dbReference type="PROSITE" id="PS50835"/>
    </source>
</evidence>
<keyword evidence="5" id="KW-1185">Reference proteome</keyword>
<evidence type="ECO:0000256" key="3">
    <source>
        <dbReference type="SAM" id="Phobius"/>
    </source>
</evidence>
<dbReference type="Gene3D" id="2.60.40.10">
    <property type="entry name" value="Immunoglobulins"/>
    <property type="match status" value="1"/>
</dbReference>
<keyword evidence="3" id="KW-0472">Membrane</keyword>
<dbReference type="InterPro" id="IPR003599">
    <property type="entry name" value="Ig_sub"/>
</dbReference>
<dbReference type="InterPro" id="IPR000884">
    <property type="entry name" value="TSP1_rpt"/>
</dbReference>
<dbReference type="SMART" id="SM00209">
    <property type="entry name" value="TSP1"/>
    <property type="match status" value="1"/>
</dbReference>
<keyword evidence="3" id="KW-1133">Transmembrane helix</keyword>
<dbReference type="Pfam" id="PF23599">
    <property type="entry name" value="CILP_C"/>
    <property type="match status" value="1"/>
</dbReference>
<reference evidence="6" key="1">
    <citation type="submission" date="2025-08" db="UniProtKB">
        <authorList>
            <consortium name="RefSeq"/>
        </authorList>
    </citation>
    <scope>IDENTIFICATION</scope>
    <source>
        <tissue evidence="6">Whole sample</tissue>
    </source>
</reference>
<dbReference type="InterPro" id="IPR007110">
    <property type="entry name" value="Ig-like_dom"/>
</dbReference>
<dbReference type="PANTHER" id="PTHR15031">
    <property type="entry name" value="CARTILAGE INTERMEDIATE LAYER PROTEIN CLIP"/>
    <property type="match status" value="1"/>
</dbReference>
<accession>A0A8B8AYY7</accession>
<evidence type="ECO:0000256" key="1">
    <source>
        <dbReference type="ARBA" id="ARBA00022737"/>
    </source>
</evidence>
<dbReference type="SMART" id="SM00409">
    <property type="entry name" value="IG"/>
    <property type="match status" value="1"/>
</dbReference>
<protein>
    <submittedName>
        <fullName evidence="6">Cartilage intermediate layer protein 1-like isoform X1</fullName>
    </submittedName>
</protein>
<keyword evidence="3" id="KW-0812">Transmembrane</keyword>
<gene>
    <name evidence="6" type="primary">LOC111106107</name>
</gene>
<dbReference type="InterPro" id="IPR013783">
    <property type="entry name" value="Ig-like_fold"/>
</dbReference>
<dbReference type="SUPFAM" id="SSF48726">
    <property type="entry name" value="Immunoglobulin"/>
    <property type="match status" value="1"/>
</dbReference>
<dbReference type="PROSITE" id="PS50092">
    <property type="entry name" value="TSP1"/>
    <property type="match status" value="1"/>
</dbReference>
<dbReference type="InterPro" id="IPR003598">
    <property type="entry name" value="Ig_sub2"/>
</dbReference>
<dbReference type="SUPFAM" id="SSF82895">
    <property type="entry name" value="TSP-1 type 1 repeat"/>
    <property type="match status" value="1"/>
</dbReference>
<keyword evidence="2" id="KW-1015">Disulfide bond</keyword>
<evidence type="ECO:0000313" key="5">
    <source>
        <dbReference type="Proteomes" id="UP000694844"/>
    </source>
</evidence>
<dbReference type="Proteomes" id="UP000694844">
    <property type="component" value="Chromosome 8"/>
</dbReference>
<keyword evidence="1" id="KW-0677">Repeat</keyword>
<sequence>MTSKAKFSSFDDRYVSTTEQPTIIAVQSASTSKKLCVIIAGIVVVAVIATVGVVLGVVILKKDDNSGAPSPAEINGPIDGKWSYWDPWSDCSVTCNGGTQRRTRSCTSPQPMFGGKSCVGISVETRSCATWNCPDCTRLCPNGGSLSSNCEICECSSSTIIGMVTDQTNFTLEGIGVYLSYRPWEPIATTNVRGRYTVSNICFNSTSVFVKSIGFSTLSVTPRQLNSTHWEANFQMKRLEKPKISRKPVSKIRLVGQSATFCCQAIGYPTPEIFEWFKNGDVLSGKGTDGRLVLSNVQKSDIGTYQCKVSTDAGFVSSEQVTLDVKDVSSDTCSPVPAQREETLPDGCFYNENGVLKSVVDVGHCPNLKCITNNQIENGTCEDYWPSHCCGISQIRTIEIQCTGGFMYPITKVISCKCGENIEKTLLNGMVYGVKNNTRIPFNRGNVLIDGEMKALTNAAGFFSVIISGEVTRVVLNLENDRSGQLLDSTRVIDIAHGSTTSIDIHVPLKPEPKTFNTRIGFDIPLGDKDGKQPTTSISITEDSIVDSDGNVYEGTANARVHYVDPRNLDDFDEMYGELSFIDEEGNPNDLETFGMFQLSVEENDGTPLYINGKIKMSMDPSPFNLSNEVENNIHMYIMDVNTGKWVDKGLMAFNSSSGSARKRRSASGNLEGIFEDNVPIIDQTEIVNNIVTIRSTRKVTYRNGNVDKPVMYRTITEYRNVISRDTVTRQDACFVRVKAYKDLTFRDVATGVRITAVTRTKGGGPYRGKMSLVSDANRNNGIVCLPIFCESEVYLMAEHAGRYYAADHHILPTEAVSSNAANGTIVKLSSDYVNRNGPVFLYQRRRQCEDNSFSNFVFQFAPLLKKGRRQAQDIVYDQPNSWYTERPDSSFRKTCFMKVKVVSVGGYSLEAFGVSTLEYGNNQPVGTYQAPLIWDETTNNRNERAACIEFRCPGIVRNGSTVVSNVATRLNTQILSQEGYYCNITNIVTGLNVTQFHGPLGEGFEFRADPNNNYGSAVGVFIRSFPFETAESTCRTGLDSPNLSEIMKPNVNPSIEFECFKR</sequence>
<organism evidence="5 6">
    <name type="scientific">Crassostrea virginica</name>
    <name type="common">Eastern oyster</name>
    <dbReference type="NCBI Taxonomy" id="6565"/>
    <lineage>
        <taxon>Eukaryota</taxon>
        <taxon>Metazoa</taxon>
        <taxon>Spiralia</taxon>
        <taxon>Lophotrochozoa</taxon>
        <taxon>Mollusca</taxon>
        <taxon>Bivalvia</taxon>
        <taxon>Autobranchia</taxon>
        <taxon>Pteriomorphia</taxon>
        <taxon>Ostreida</taxon>
        <taxon>Ostreoidea</taxon>
        <taxon>Ostreidae</taxon>
        <taxon>Crassostrea</taxon>
    </lineage>
</organism>
<dbReference type="InterPro" id="IPR039675">
    <property type="entry name" value="CILP1/CILP2"/>
</dbReference>
<dbReference type="AlphaFoldDB" id="A0A8B8AYY7"/>
<dbReference type="OrthoDB" id="6123378at2759"/>
<dbReference type="PRINTS" id="PR01705">
    <property type="entry name" value="TSP1REPEAT"/>
</dbReference>
<dbReference type="RefSeq" id="XP_022296346.1">
    <property type="nucleotide sequence ID" value="XM_022440638.1"/>
</dbReference>
<dbReference type="SUPFAM" id="SSF49464">
    <property type="entry name" value="Carboxypeptidase regulatory domain-like"/>
    <property type="match status" value="1"/>
</dbReference>
<dbReference type="SMART" id="SM00408">
    <property type="entry name" value="IGc2"/>
    <property type="match status" value="1"/>
</dbReference>
<dbReference type="KEGG" id="cvn:111106107"/>
<dbReference type="Pfam" id="PF13927">
    <property type="entry name" value="Ig_3"/>
    <property type="match status" value="1"/>
</dbReference>
<dbReference type="InterPro" id="IPR056258">
    <property type="entry name" value="CILP-1/2_C"/>
</dbReference>
<dbReference type="PANTHER" id="PTHR15031:SF6">
    <property type="entry name" value="CARTILAGE INTERMEDIATE LAYER PROTEIN 1-LIKE ISOFORM X1"/>
    <property type="match status" value="1"/>
</dbReference>